<dbReference type="PATRIC" id="fig|84022.6.peg.1697"/>
<dbReference type="EMBL" id="CP009687">
    <property type="protein sequence ID" value="AKL95152.1"/>
    <property type="molecule type" value="Genomic_DNA"/>
</dbReference>
<gene>
    <name evidence="1" type="ORF">CACET_c17030</name>
</gene>
<sequence length="53" mass="6291">MVYLSAFIFSNDDMEFDFLNRRKKHTNGKIITSDDVFDYILNIRNLNEGNECL</sequence>
<name>A0A0G3WB65_9CLOT</name>
<accession>A0A0G3WB65</accession>
<reference evidence="1 2" key="1">
    <citation type="submission" date="2014-10" db="EMBL/GenBank/DDBJ databases">
        <title>Genome sequence of Clostridium aceticum DSM 1496.</title>
        <authorList>
            <person name="Poehlein A."/>
            <person name="Schiel-Bengelsdorf B."/>
            <person name="Gottschalk G."/>
            <person name="Duerre P."/>
            <person name="Daniel R."/>
        </authorList>
    </citation>
    <scope>NUCLEOTIDE SEQUENCE [LARGE SCALE GENOMIC DNA]</scope>
    <source>
        <strain evidence="1 2">DSM 1496</strain>
    </source>
</reference>
<keyword evidence="2" id="KW-1185">Reference proteome</keyword>
<dbReference type="Proteomes" id="UP000035704">
    <property type="component" value="Chromosome"/>
</dbReference>
<protein>
    <submittedName>
        <fullName evidence="1">Uncharacterized protein</fullName>
    </submittedName>
</protein>
<organism evidence="1 2">
    <name type="scientific">Clostridium aceticum</name>
    <dbReference type="NCBI Taxonomy" id="84022"/>
    <lineage>
        <taxon>Bacteria</taxon>
        <taxon>Bacillati</taxon>
        <taxon>Bacillota</taxon>
        <taxon>Clostridia</taxon>
        <taxon>Eubacteriales</taxon>
        <taxon>Clostridiaceae</taxon>
        <taxon>Clostridium</taxon>
    </lineage>
</organism>
<evidence type="ECO:0000313" key="2">
    <source>
        <dbReference type="Proteomes" id="UP000035704"/>
    </source>
</evidence>
<dbReference type="KEGG" id="cace:CACET_c17030"/>
<evidence type="ECO:0000313" key="1">
    <source>
        <dbReference type="EMBL" id="AKL95152.1"/>
    </source>
</evidence>
<dbReference type="AlphaFoldDB" id="A0A0G3WB65"/>
<proteinExistence type="predicted"/>